<dbReference type="NCBIfam" id="TIGR00115">
    <property type="entry name" value="tig"/>
    <property type="match status" value="1"/>
</dbReference>
<keyword evidence="7 10" id="KW-0413">Isomerase</keyword>
<comment type="subcellular location">
    <subcellularLocation>
        <location evidence="2">Cytoplasm</location>
    </subcellularLocation>
</comment>
<evidence type="ECO:0000313" key="14">
    <source>
        <dbReference type="Proteomes" id="UP000236497"/>
    </source>
</evidence>
<dbReference type="InterPro" id="IPR008880">
    <property type="entry name" value="Trigger_fac_C"/>
</dbReference>
<evidence type="ECO:0000256" key="5">
    <source>
        <dbReference type="ARBA" id="ARBA00023110"/>
    </source>
</evidence>
<dbReference type="InterPro" id="IPR037041">
    <property type="entry name" value="Trigger_fac_C_sf"/>
</dbReference>
<dbReference type="AlphaFoldDB" id="A0A0H5SJD1"/>
<dbReference type="RefSeq" id="WP_103203675.1">
    <property type="nucleotide sequence ID" value="NZ_CVTD020000026.1"/>
</dbReference>
<keyword evidence="14" id="KW-1185">Reference proteome</keyword>
<name>A0A0H5SJD1_HERHM</name>
<evidence type="ECO:0000256" key="1">
    <source>
        <dbReference type="ARBA" id="ARBA00000971"/>
    </source>
</evidence>
<dbReference type="EMBL" id="CVTD020000026">
    <property type="protein sequence ID" value="CRZ35599.1"/>
    <property type="molecule type" value="Genomic_DNA"/>
</dbReference>
<dbReference type="SUPFAM" id="SSF109998">
    <property type="entry name" value="Triger factor/SurA peptide-binding domain-like"/>
    <property type="match status" value="1"/>
</dbReference>
<evidence type="ECO:0000256" key="7">
    <source>
        <dbReference type="ARBA" id="ARBA00023235"/>
    </source>
</evidence>
<evidence type="ECO:0000256" key="2">
    <source>
        <dbReference type="ARBA" id="ARBA00004496"/>
    </source>
</evidence>
<comment type="catalytic activity">
    <reaction evidence="1 10">
        <text>[protein]-peptidylproline (omega=180) = [protein]-peptidylproline (omega=0)</text>
        <dbReference type="Rhea" id="RHEA:16237"/>
        <dbReference type="Rhea" id="RHEA-COMP:10747"/>
        <dbReference type="Rhea" id="RHEA-COMP:10748"/>
        <dbReference type="ChEBI" id="CHEBI:83833"/>
        <dbReference type="ChEBI" id="CHEBI:83834"/>
        <dbReference type="EC" id="5.2.1.8"/>
    </reaction>
</comment>
<dbReference type="OrthoDB" id="9767721at2"/>
<proteinExistence type="inferred from homology"/>
<comment type="function">
    <text evidence="9">Involved in protein export. Acts as a chaperone by maintaining the newly synthesized protein in an open conformation. Functions as a peptidyl-prolyl cis-trans isomerase.</text>
</comment>
<sequence>MKKISRIIILCISIMLIVIGCSKKDPADNANSDITPTPSVTDEEGGNTNTLPLENPIIKEDYDFNDYIKLGQYKGIEVKAEKLEVTDEDVDIAIQEELYDYGATPVEVTDRPVRLGDTVNIDFVGYHNGEAFDGGSANGYDLTIGSGAFIKGFEEQLIGAELSKEIEVNVVFPENYSYTKLAGEPAVFKVTINKIQYFELTEDIIKDLGFESEEAYRNQLLQELTERKAESIQQQKENYIYDTVIKNSEITLPENLVEYYANDFKTIYNNIAASYGYDLESFISLSGYSMEEFEKDVQYYSTTMATRELVIKAISSLEGIEVTDEEFQAKVTEYAENYGYESAEEFLAEADVEALKDDMLFEKVIDFLVAESVEI</sequence>
<evidence type="ECO:0000256" key="4">
    <source>
        <dbReference type="ARBA" id="ARBA00022618"/>
    </source>
</evidence>
<feature type="compositionally biased region" description="Polar residues" evidence="11">
    <location>
        <begin position="29"/>
        <end position="52"/>
    </location>
</feature>
<evidence type="ECO:0000256" key="6">
    <source>
        <dbReference type="ARBA" id="ARBA00023186"/>
    </source>
</evidence>
<dbReference type="GO" id="GO:0051301">
    <property type="term" value="P:cell division"/>
    <property type="evidence" value="ECO:0007669"/>
    <property type="project" value="UniProtKB-KW"/>
</dbReference>
<dbReference type="GO" id="GO:0006457">
    <property type="term" value="P:protein folding"/>
    <property type="evidence" value="ECO:0007669"/>
    <property type="project" value="InterPro"/>
</dbReference>
<dbReference type="Pfam" id="PF05698">
    <property type="entry name" value="Trigger_C"/>
    <property type="match status" value="1"/>
</dbReference>
<gene>
    <name evidence="13" type="ORF">HHT355_2413</name>
</gene>
<dbReference type="Gene3D" id="1.10.3120.10">
    <property type="entry name" value="Trigger factor, C-terminal domain"/>
    <property type="match status" value="1"/>
</dbReference>
<keyword evidence="6" id="KW-0143">Chaperone</keyword>
<evidence type="ECO:0000256" key="9">
    <source>
        <dbReference type="ARBA" id="ARBA00024849"/>
    </source>
</evidence>
<dbReference type="PROSITE" id="PS51257">
    <property type="entry name" value="PROKAR_LIPOPROTEIN"/>
    <property type="match status" value="1"/>
</dbReference>
<dbReference type="GO" id="GO:0003755">
    <property type="term" value="F:peptidyl-prolyl cis-trans isomerase activity"/>
    <property type="evidence" value="ECO:0007669"/>
    <property type="project" value="UniProtKB-KW"/>
</dbReference>
<protein>
    <recommendedName>
        <fullName evidence="10">peptidylprolyl isomerase</fullName>
        <ecNumber evidence="10">5.2.1.8</ecNumber>
    </recommendedName>
</protein>
<dbReference type="Proteomes" id="UP000236497">
    <property type="component" value="Unassembled WGS sequence"/>
</dbReference>
<dbReference type="InterPro" id="IPR046357">
    <property type="entry name" value="PPIase_dom_sf"/>
</dbReference>
<evidence type="ECO:0000256" key="11">
    <source>
        <dbReference type="SAM" id="MobiDB-lite"/>
    </source>
</evidence>
<reference evidence="13 14" key="1">
    <citation type="submission" date="2015-06" db="EMBL/GenBank/DDBJ databases">
        <authorList>
            <person name="Wibberg Daniel"/>
        </authorList>
    </citation>
    <scope>NUCLEOTIDE SEQUENCE [LARGE SCALE GENOMIC DNA]</scope>
    <source>
        <strain evidence="13 14">T3/55T</strain>
    </source>
</reference>
<evidence type="ECO:0000313" key="13">
    <source>
        <dbReference type="EMBL" id="CRZ35599.1"/>
    </source>
</evidence>
<feature type="domain" description="PPIase FKBP-type" evidence="12">
    <location>
        <begin position="116"/>
        <end position="206"/>
    </location>
</feature>
<comment type="similarity">
    <text evidence="3">Belongs to the FKBP-type PPIase family. Tig subfamily.</text>
</comment>
<dbReference type="Gene3D" id="3.10.50.40">
    <property type="match status" value="1"/>
</dbReference>
<evidence type="ECO:0000256" key="8">
    <source>
        <dbReference type="ARBA" id="ARBA00023306"/>
    </source>
</evidence>
<dbReference type="GO" id="GO:0005737">
    <property type="term" value="C:cytoplasm"/>
    <property type="evidence" value="ECO:0007669"/>
    <property type="project" value="UniProtKB-SubCell"/>
</dbReference>
<feature type="region of interest" description="Disordered" evidence="11">
    <location>
        <begin position="28"/>
        <end position="52"/>
    </location>
</feature>
<accession>A0A0H5SJD1</accession>
<evidence type="ECO:0000256" key="3">
    <source>
        <dbReference type="ARBA" id="ARBA00005464"/>
    </source>
</evidence>
<keyword evidence="5 10" id="KW-0697">Rotamase</keyword>
<dbReference type="Pfam" id="PF00254">
    <property type="entry name" value="FKBP_C"/>
    <property type="match status" value="1"/>
</dbReference>
<dbReference type="InterPro" id="IPR027304">
    <property type="entry name" value="Trigger_fact/SurA_dom_sf"/>
</dbReference>
<dbReference type="GO" id="GO:0015031">
    <property type="term" value="P:protein transport"/>
    <property type="evidence" value="ECO:0007669"/>
    <property type="project" value="InterPro"/>
</dbReference>
<dbReference type="InterPro" id="IPR001179">
    <property type="entry name" value="PPIase_FKBP_dom"/>
</dbReference>
<dbReference type="PROSITE" id="PS50059">
    <property type="entry name" value="FKBP_PPIASE"/>
    <property type="match status" value="1"/>
</dbReference>
<dbReference type="FunFam" id="3.10.50.40:FF:000001">
    <property type="entry name" value="Trigger factor"/>
    <property type="match status" value="1"/>
</dbReference>
<evidence type="ECO:0000256" key="10">
    <source>
        <dbReference type="PROSITE-ProRule" id="PRU00277"/>
    </source>
</evidence>
<dbReference type="EC" id="5.2.1.8" evidence="10"/>
<evidence type="ECO:0000259" key="12">
    <source>
        <dbReference type="PROSITE" id="PS50059"/>
    </source>
</evidence>
<keyword evidence="8" id="KW-0131">Cell cycle</keyword>
<dbReference type="InterPro" id="IPR005215">
    <property type="entry name" value="Trig_fac"/>
</dbReference>
<keyword evidence="4" id="KW-0132">Cell division</keyword>
<dbReference type="SUPFAM" id="SSF54534">
    <property type="entry name" value="FKBP-like"/>
    <property type="match status" value="1"/>
</dbReference>
<organism evidence="13 14">
    <name type="scientific">Herbinix hemicellulosilytica</name>
    <dbReference type="NCBI Taxonomy" id="1564487"/>
    <lineage>
        <taxon>Bacteria</taxon>
        <taxon>Bacillati</taxon>
        <taxon>Bacillota</taxon>
        <taxon>Clostridia</taxon>
        <taxon>Lachnospirales</taxon>
        <taxon>Lachnospiraceae</taxon>
        <taxon>Herbinix</taxon>
    </lineage>
</organism>